<proteinExistence type="inferred from homology"/>
<keyword evidence="10 12" id="KW-0739">Sodium transport</keyword>
<evidence type="ECO:0000256" key="5">
    <source>
        <dbReference type="ARBA" id="ARBA00022692"/>
    </source>
</evidence>
<evidence type="ECO:0000256" key="6">
    <source>
        <dbReference type="ARBA" id="ARBA00022989"/>
    </source>
</evidence>
<dbReference type="EMBL" id="JABXBU010001863">
    <property type="protein sequence ID" value="KAF8781979.1"/>
    <property type="molecule type" value="Genomic_DNA"/>
</dbReference>
<dbReference type="GO" id="GO:0005886">
    <property type="term" value="C:plasma membrane"/>
    <property type="evidence" value="ECO:0007669"/>
    <property type="project" value="TreeGrafter"/>
</dbReference>
<evidence type="ECO:0000256" key="9">
    <source>
        <dbReference type="ARBA" id="ARBA00023136"/>
    </source>
</evidence>
<dbReference type="Pfam" id="PF00858">
    <property type="entry name" value="ASC"/>
    <property type="match status" value="1"/>
</dbReference>
<evidence type="ECO:0000256" key="11">
    <source>
        <dbReference type="ARBA" id="ARBA00023303"/>
    </source>
</evidence>
<evidence type="ECO:0000256" key="1">
    <source>
        <dbReference type="ARBA" id="ARBA00004141"/>
    </source>
</evidence>
<keyword evidence="11 12" id="KW-0407">Ion channel</keyword>
<evidence type="ECO:0000313" key="14">
    <source>
        <dbReference type="Proteomes" id="UP000807504"/>
    </source>
</evidence>
<comment type="similarity">
    <text evidence="2 12">Belongs to the amiloride-sensitive sodium channel (TC 1.A.6) family.</text>
</comment>
<keyword evidence="4 12" id="KW-0894">Sodium channel</keyword>
<gene>
    <name evidence="13" type="ORF">HNY73_012317</name>
</gene>
<dbReference type="InterPro" id="IPR001873">
    <property type="entry name" value="ENaC"/>
</dbReference>
<sequence>MKNINDSRCIRKTVSPDFEGTPLIFLEHQSLHHCRKSKGDTDIYNRKKNSSLIFLKSYYELSKQARYNIGHYPFKFISECSFNGKPCSETQMDPFVTFRTYGARILIHDPNEKPNPEEEGFNISPGYEILISMKKIITQRLPAPYKDKCMDYKKRTNGSPVNKNDCVRRCIQEKNFAKCGCIDQTLGVMIHLKSCDATNETQSCCLHDVLTDMGSHGPPCNCPLPCSTFNYKSVLSRSTLPKGNSLIEMTLSDVYDNKCVLKQEKVRVNVYYSSMEEHIYKQHPKWLISEFLGFLGNEFGIWLGLSLMVVFEVIEKLRHPLRLTALPSNSQLAPCLHTFHKSPTLTLQRPAPIAFIVVNPSYTFLLRPPAASYTSPHPHLRSYLRHPHRTKLITIHPPLPLSLSSHTSRRPPAFVIHPPVVLFYFLHLENSAVLLPSALPSTHSSSISHILPPSALPPLLSTPFSPHCRSHCIAVLSSITLSSSPLLVVLLLS</sequence>
<name>A0A8T0EYZ4_ARGBR</name>
<keyword evidence="7" id="KW-0915">Sodium</keyword>
<dbReference type="Gene3D" id="2.60.470.10">
    <property type="entry name" value="Acid-sensing ion channels like domains"/>
    <property type="match status" value="1"/>
</dbReference>
<dbReference type="PANTHER" id="PTHR11690">
    <property type="entry name" value="AMILORIDE-SENSITIVE SODIUM CHANNEL-RELATED"/>
    <property type="match status" value="1"/>
</dbReference>
<comment type="subcellular location">
    <subcellularLocation>
        <location evidence="1">Membrane</location>
        <topology evidence="1">Multi-pass membrane protein</topology>
    </subcellularLocation>
</comment>
<dbReference type="AlphaFoldDB" id="A0A8T0EYZ4"/>
<dbReference type="PANTHER" id="PTHR11690:SF248">
    <property type="entry name" value="PICKPOCKET 17, ISOFORM A"/>
    <property type="match status" value="1"/>
</dbReference>
<keyword evidence="5 12" id="KW-0812">Transmembrane</keyword>
<dbReference type="Proteomes" id="UP000807504">
    <property type="component" value="Unassembled WGS sequence"/>
</dbReference>
<accession>A0A8T0EYZ4</accession>
<keyword evidence="8 12" id="KW-0406">Ion transport</keyword>
<keyword evidence="9" id="KW-0472">Membrane</keyword>
<reference evidence="13" key="1">
    <citation type="journal article" date="2020" name="bioRxiv">
        <title>Chromosome-level reference genome of the European wasp spider Argiope bruennichi: a resource for studies on range expansion and evolutionary adaptation.</title>
        <authorList>
            <person name="Sheffer M.M."/>
            <person name="Hoppe A."/>
            <person name="Krehenwinkel H."/>
            <person name="Uhl G."/>
            <person name="Kuss A.W."/>
            <person name="Jensen L."/>
            <person name="Jensen C."/>
            <person name="Gillespie R.G."/>
            <person name="Hoff K.J."/>
            <person name="Prost S."/>
        </authorList>
    </citation>
    <scope>NUCLEOTIDE SEQUENCE</scope>
</reference>
<evidence type="ECO:0000256" key="2">
    <source>
        <dbReference type="ARBA" id="ARBA00007193"/>
    </source>
</evidence>
<keyword evidence="3 12" id="KW-0813">Transport</keyword>
<dbReference type="Gene3D" id="1.10.287.770">
    <property type="entry name" value="YojJ-like"/>
    <property type="match status" value="1"/>
</dbReference>
<comment type="caution">
    <text evidence="13">The sequence shown here is derived from an EMBL/GenBank/DDBJ whole genome shotgun (WGS) entry which is preliminary data.</text>
</comment>
<evidence type="ECO:0000256" key="3">
    <source>
        <dbReference type="ARBA" id="ARBA00022448"/>
    </source>
</evidence>
<organism evidence="13 14">
    <name type="scientific">Argiope bruennichi</name>
    <name type="common">Wasp spider</name>
    <name type="synonym">Aranea bruennichi</name>
    <dbReference type="NCBI Taxonomy" id="94029"/>
    <lineage>
        <taxon>Eukaryota</taxon>
        <taxon>Metazoa</taxon>
        <taxon>Ecdysozoa</taxon>
        <taxon>Arthropoda</taxon>
        <taxon>Chelicerata</taxon>
        <taxon>Arachnida</taxon>
        <taxon>Araneae</taxon>
        <taxon>Araneomorphae</taxon>
        <taxon>Entelegynae</taxon>
        <taxon>Araneoidea</taxon>
        <taxon>Araneidae</taxon>
        <taxon>Argiope</taxon>
    </lineage>
</organism>
<evidence type="ECO:0000256" key="10">
    <source>
        <dbReference type="ARBA" id="ARBA00023201"/>
    </source>
</evidence>
<protein>
    <submittedName>
        <fullName evidence="13">Degenerin mec-10 like protein</fullName>
    </submittedName>
</protein>
<evidence type="ECO:0000256" key="4">
    <source>
        <dbReference type="ARBA" id="ARBA00022461"/>
    </source>
</evidence>
<keyword evidence="14" id="KW-1185">Reference proteome</keyword>
<evidence type="ECO:0000256" key="7">
    <source>
        <dbReference type="ARBA" id="ARBA00023053"/>
    </source>
</evidence>
<reference evidence="13" key="2">
    <citation type="submission" date="2020-06" db="EMBL/GenBank/DDBJ databases">
        <authorList>
            <person name="Sheffer M."/>
        </authorList>
    </citation>
    <scope>NUCLEOTIDE SEQUENCE</scope>
</reference>
<dbReference type="GO" id="GO:0015280">
    <property type="term" value="F:ligand-gated sodium channel activity"/>
    <property type="evidence" value="ECO:0007669"/>
    <property type="project" value="TreeGrafter"/>
</dbReference>
<keyword evidence="6" id="KW-1133">Transmembrane helix</keyword>
<evidence type="ECO:0000256" key="8">
    <source>
        <dbReference type="ARBA" id="ARBA00023065"/>
    </source>
</evidence>
<evidence type="ECO:0000256" key="12">
    <source>
        <dbReference type="RuleBase" id="RU000679"/>
    </source>
</evidence>
<evidence type="ECO:0000313" key="13">
    <source>
        <dbReference type="EMBL" id="KAF8781979.1"/>
    </source>
</evidence>